<sequence>MSKPMPAEPRPALHELFATHRQTFINAAARILGCRSHAEDVVHDAYIKLNASDLTPGIQSQSGYLMRVVRNLAIDLYRRQALEKRYSGSEEEGMHIATPSASPETEHEDRQTLEAISSALQTLPERTRYAFEMYRLHGRTQKEIAEELGVSPTLVNFMVRDALVHCRKTLKGLEDGKP</sequence>
<dbReference type="Proteomes" id="UP000198145">
    <property type="component" value="Unassembled WGS sequence"/>
</dbReference>
<keyword evidence="4" id="KW-0804">Transcription</keyword>
<evidence type="ECO:0000313" key="9">
    <source>
        <dbReference type="Proteomes" id="UP000198145"/>
    </source>
</evidence>
<name>A0A246F8H3_PSENT</name>
<dbReference type="NCBIfam" id="TIGR02937">
    <property type="entry name" value="sigma70-ECF"/>
    <property type="match status" value="1"/>
</dbReference>
<proteinExistence type="inferred from homology"/>
<dbReference type="InterPro" id="IPR007627">
    <property type="entry name" value="RNA_pol_sigma70_r2"/>
</dbReference>
<comment type="caution">
    <text evidence="8">The sequence shown here is derived from an EMBL/GenBank/DDBJ whole genome shotgun (WGS) entry which is preliminary data.</text>
</comment>
<dbReference type="InterPro" id="IPR039425">
    <property type="entry name" value="RNA_pol_sigma-70-like"/>
</dbReference>
<feature type="domain" description="RNA polymerase sigma factor 70 region 4 type 2" evidence="7">
    <location>
        <begin position="114"/>
        <end position="166"/>
    </location>
</feature>
<dbReference type="RefSeq" id="WP_088418642.1">
    <property type="nucleotide sequence ID" value="NZ_NJBA01000005.1"/>
</dbReference>
<dbReference type="InterPro" id="IPR013249">
    <property type="entry name" value="RNA_pol_sigma70_r4_t2"/>
</dbReference>
<dbReference type="InterPro" id="IPR013325">
    <property type="entry name" value="RNA_pol_sigma_r2"/>
</dbReference>
<dbReference type="Pfam" id="PF04542">
    <property type="entry name" value="Sigma70_r2"/>
    <property type="match status" value="1"/>
</dbReference>
<dbReference type="FunFam" id="1.10.10.10:FF:000398">
    <property type="entry name" value="RNA polymerase factor sigma-70"/>
    <property type="match status" value="1"/>
</dbReference>
<reference evidence="8 9" key="1">
    <citation type="submission" date="2017-06" db="EMBL/GenBank/DDBJ databases">
        <title>Draft genome of Pseudomonas nitroreducens DF05.</title>
        <authorList>
            <person name="Iyer R."/>
        </authorList>
    </citation>
    <scope>NUCLEOTIDE SEQUENCE [LARGE SCALE GENOMIC DNA]</scope>
    <source>
        <strain evidence="8 9">DF05</strain>
    </source>
</reference>
<evidence type="ECO:0000313" key="8">
    <source>
        <dbReference type="EMBL" id="OWP49925.1"/>
    </source>
</evidence>
<dbReference type="GO" id="GO:0003677">
    <property type="term" value="F:DNA binding"/>
    <property type="evidence" value="ECO:0007669"/>
    <property type="project" value="InterPro"/>
</dbReference>
<protein>
    <submittedName>
        <fullName evidence="8">RNA polymerase factor sigma-70</fullName>
    </submittedName>
</protein>
<dbReference type="eggNOG" id="COG1595">
    <property type="taxonomic scope" value="Bacteria"/>
</dbReference>
<dbReference type="Pfam" id="PF08281">
    <property type="entry name" value="Sigma70_r4_2"/>
    <property type="match status" value="1"/>
</dbReference>
<dbReference type="Gene3D" id="1.10.10.10">
    <property type="entry name" value="Winged helix-like DNA-binding domain superfamily/Winged helix DNA-binding domain"/>
    <property type="match status" value="1"/>
</dbReference>
<dbReference type="SUPFAM" id="SSF88659">
    <property type="entry name" value="Sigma3 and sigma4 domains of RNA polymerase sigma factors"/>
    <property type="match status" value="1"/>
</dbReference>
<dbReference type="GO" id="GO:0016987">
    <property type="term" value="F:sigma factor activity"/>
    <property type="evidence" value="ECO:0007669"/>
    <property type="project" value="UniProtKB-KW"/>
</dbReference>
<dbReference type="AlphaFoldDB" id="A0A246F8H3"/>
<dbReference type="InterPro" id="IPR036388">
    <property type="entry name" value="WH-like_DNA-bd_sf"/>
</dbReference>
<evidence type="ECO:0000256" key="2">
    <source>
        <dbReference type="ARBA" id="ARBA00023015"/>
    </source>
</evidence>
<gene>
    <name evidence="8" type="ORF">CEG18_15920</name>
</gene>
<dbReference type="GO" id="GO:0006352">
    <property type="term" value="P:DNA-templated transcription initiation"/>
    <property type="evidence" value="ECO:0007669"/>
    <property type="project" value="InterPro"/>
</dbReference>
<comment type="similarity">
    <text evidence="1">Belongs to the sigma-70 factor family. ECF subfamily.</text>
</comment>
<dbReference type="PANTHER" id="PTHR43133:SF63">
    <property type="entry name" value="RNA POLYMERASE SIGMA FACTOR FECI-RELATED"/>
    <property type="match status" value="1"/>
</dbReference>
<evidence type="ECO:0000256" key="3">
    <source>
        <dbReference type="ARBA" id="ARBA00023082"/>
    </source>
</evidence>
<keyword evidence="2" id="KW-0805">Transcription regulation</keyword>
<evidence type="ECO:0000256" key="5">
    <source>
        <dbReference type="SAM" id="MobiDB-lite"/>
    </source>
</evidence>
<evidence type="ECO:0000256" key="4">
    <source>
        <dbReference type="ARBA" id="ARBA00023163"/>
    </source>
</evidence>
<dbReference type="NCBIfam" id="NF005448">
    <property type="entry name" value="PRK07037.1"/>
    <property type="match status" value="1"/>
</dbReference>
<feature type="region of interest" description="Disordered" evidence="5">
    <location>
        <begin position="87"/>
        <end position="110"/>
    </location>
</feature>
<feature type="domain" description="RNA polymerase sigma-70 region 2" evidence="6">
    <location>
        <begin position="16"/>
        <end position="81"/>
    </location>
</feature>
<evidence type="ECO:0000259" key="6">
    <source>
        <dbReference type="Pfam" id="PF04542"/>
    </source>
</evidence>
<dbReference type="PANTHER" id="PTHR43133">
    <property type="entry name" value="RNA POLYMERASE ECF-TYPE SIGMA FACTO"/>
    <property type="match status" value="1"/>
</dbReference>
<organism evidence="8 9">
    <name type="scientific">Pseudomonas nitroreducens</name>
    <dbReference type="NCBI Taxonomy" id="46680"/>
    <lineage>
        <taxon>Bacteria</taxon>
        <taxon>Pseudomonadati</taxon>
        <taxon>Pseudomonadota</taxon>
        <taxon>Gammaproteobacteria</taxon>
        <taxon>Pseudomonadales</taxon>
        <taxon>Pseudomonadaceae</taxon>
        <taxon>Pseudomonas</taxon>
    </lineage>
</organism>
<accession>A0A246F8H3</accession>
<dbReference type="EMBL" id="NJBA01000005">
    <property type="protein sequence ID" value="OWP49925.1"/>
    <property type="molecule type" value="Genomic_DNA"/>
</dbReference>
<evidence type="ECO:0000259" key="7">
    <source>
        <dbReference type="Pfam" id="PF08281"/>
    </source>
</evidence>
<dbReference type="SUPFAM" id="SSF88946">
    <property type="entry name" value="Sigma2 domain of RNA polymerase sigma factors"/>
    <property type="match status" value="1"/>
</dbReference>
<dbReference type="InterPro" id="IPR013324">
    <property type="entry name" value="RNA_pol_sigma_r3/r4-like"/>
</dbReference>
<dbReference type="STRING" id="46680.GCA_000807755_01480"/>
<evidence type="ECO:0000256" key="1">
    <source>
        <dbReference type="ARBA" id="ARBA00010641"/>
    </source>
</evidence>
<dbReference type="CDD" id="cd06171">
    <property type="entry name" value="Sigma70_r4"/>
    <property type="match status" value="1"/>
</dbReference>
<dbReference type="Gene3D" id="1.10.1740.10">
    <property type="match status" value="1"/>
</dbReference>
<keyword evidence="3" id="KW-0731">Sigma factor</keyword>
<dbReference type="InterPro" id="IPR014284">
    <property type="entry name" value="RNA_pol_sigma-70_dom"/>
</dbReference>